<gene>
    <name evidence="8" type="ORF">NSCI0253_LOCUS43549</name>
</gene>
<organism evidence="8">
    <name type="scientific">Noctiluca scintillans</name>
    <name type="common">Sea sparkle</name>
    <name type="synonym">Red tide dinoflagellate</name>
    <dbReference type="NCBI Taxonomy" id="2966"/>
    <lineage>
        <taxon>Eukaryota</taxon>
        <taxon>Sar</taxon>
        <taxon>Alveolata</taxon>
        <taxon>Dinophyceae</taxon>
        <taxon>Noctilucales</taxon>
        <taxon>Noctilucaceae</taxon>
        <taxon>Noctiluca</taxon>
    </lineage>
</organism>
<feature type="binding site" evidence="5">
    <location>
        <position position="164"/>
    </location>
    <ligand>
        <name>ATP</name>
        <dbReference type="ChEBI" id="CHEBI:30616"/>
    </ligand>
</feature>
<dbReference type="Pfam" id="PF02209">
    <property type="entry name" value="VHP"/>
    <property type="match status" value="1"/>
</dbReference>
<dbReference type="SMART" id="SM00220">
    <property type="entry name" value="S_TKc"/>
    <property type="match status" value="1"/>
</dbReference>
<dbReference type="EMBL" id="HBFQ01061411">
    <property type="protein sequence ID" value="CAD8869193.1"/>
    <property type="molecule type" value="Transcribed_RNA"/>
</dbReference>
<dbReference type="SUPFAM" id="SSF47050">
    <property type="entry name" value="VHP, Villin headpiece domain"/>
    <property type="match status" value="1"/>
</dbReference>
<keyword evidence="2 5" id="KW-0547">Nucleotide-binding</keyword>
<dbReference type="Gene3D" id="1.10.950.10">
    <property type="entry name" value="Villin headpiece domain"/>
    <property type="match status" value="1"/>
</dbReference>
<name>A0A7S1B002_NOCSC</name>
<dbReference type="PROSITE" id="PS51089">
    <property type="entry name" value="HP"/>
    <property type="match status" value="1"/>
</dbReference>
<dbReference type="Pfam" id="PF00069">
    <property type="entry name" value="Pkinase"/>
    <property type="match status" value="1"/>
</dbReference>
<dbReference type="GO" id="GO:0007010">
    <property type="term" value="P:cytoskeleton organization"/>
    <property type="evidence" value="ECO:0007669"/>
    <property type="project" value="InterPro"/>
</dbReference>
<dbReference type="InterPro" id="IPR008271">
    <property type="entry name" value="Ser/Thr_kinase_AS"/>
</dbReference>
<evidence type="ECO:0000313" key="8">
    <source>
        <dbReference type="EMBL" id="CAD8869193.1"/>
    </source>
</evidence>
<dbReference type="AlphaFoldDB" id="A0A7S1B002"/>
<feature type="domain" description="HP" evidence="7">
    <location>
        <begin position="499"/>
        <end position="564"/>
    </location>
</feature>
<proteinExistence type="predicted"/>
<dbReference type="EC" id="2.7.11.1" evidence="1"/>
<protein>
    <recommendedName>
        <fullName evidence="4">Casein kinase I</fullName>
        <ecNumber evidence="1">2.7.11.1</ecNumber>
    </recommendedName>
</protein>
<dbReference type="GO" id="GO:0003779">
    <property type="term" value="F:actin binding"/>
    <property type="evidence" value="ECO:0007669"/>
    <property type="project" value="InterPro"/>
</dbReference>
<dbReference type="GO" id="GO:0005524">
    <property type="term" value="F:ATP binding"/>
    <property type="evidence" value="ECO:0007669"/>
    <property type="project" value="UniProtKB-UniRule"/>
</dbReference>
<dbReference type="InterPro" id="IPR000719">
    <property type="entry name" value="Prot_kinase_dom"/>
</dbReference>
<dbReference type="PROSITE" id="PS00108">
    <property type="entry name" value="PROTEIN_KINASE_ST"/>
    <property type="match status" value="1"/>
</dbReference>
<evidence type="ECO:0000256" key="4">
    <source>
        <dbReference type="ARBA" id="ARBA00023860"/>
    </source>
</evidence>
<keyword evidence="3 5" id="KW-0067">ATP-binding</keyword>
<dbReference type="InterPro" id="IPR011009">
    <property type="entry name" value="Kinase-like_dom_sf"/>
</dbReference>
<evidence type="ECO:0000259" key="6">
    <source>
        <dbReference type="PROSITE" id="PS50011"/>
    </source>
</evidence>
<dbReference type="InterPro" id="IPR036886">
    <property type="entry name" value="Villin_headpiece_dom_sf"/>
</dbReference>
<dbReference type="PROSITE" id="PS50011">
    <property type="entry name" value="PROTEIN_KINASE_DOM"/>
    <property type="match status" value="1"/>
</dbReference>
<dbReference type="PROSITE" id="PS00107">
    <property type="entry name" value="PROTEIN_KINASE_ATP"/>
    <property type="match status" value="1"/>
</dbReference>
<evidence type="ECO:0000256" key="1">
    <source>
        <dbReference type="ARBA" id="ARBA00012513"/>
    </source>
</evidence>
<dbReference type="SUPFAM" id="SSF56112">
    <property type="entry name" value="Protein kinase-like (PK-like)"/>
    <property type="match status" value="1"/>
</dbReference>
<dbReference type="InterPro" id="IPR017441">
    <property type="entry name" value="Protein_kinase_ATP_BS"/>
</dbReference>
<evidence type="ECO:0000256" key="3">
    <source>
        <dbReference type="ARBA" id="ARBA00022840"/>
    </source>
</evidence>
<dbReference type="PANTHER" id="PTHR11909">
    <property type="entry name" value="CASEIN KINASE-RELATED"/>
    <property type="match status" value="1"/>
</dbReference>
<dbReference type="InterPro" id="IPR050235">
    <property type="entry name" value="CK1_Ser-Thr_kinase"/>
</dbReference>
<dbReference type="Gene3D" id="1.10.510.10">
    <property type="entry name" value="Transferase(Phosphotransferase) domain 1"/>
    <property type="match status" value="1"/>
</dbReference>
<evidence type="ECO:0000256" key="5">
    <source>
        <dbReference type="PROSITE-ProRule" id="PRU10141"/>
    </source>
</evidence>
<evidence type="ECO:0000259" key="7">
    <source>
        <dbReference type="PROSITE" id="PS51089"/>
    </source>
</evidence>
<feature type="domain" description="Protein kinase" evidence="6">
    <location>
        <begin position="131"/>
        <end position="407"/>
    </location>
</feature>
<accession>A0A7S1B002</accession>
<reference evidence="8" key="1">
    <citation type="submission" date="2021-01" db="EMBL/GenBank/DDBJ databases">
        <authorList>
            <person name="Corre E."/>
            <person name="Pelletier E."/>
            <person name="Niang G."/>
            <person name="Scheremetjew M."/>
            <person name="Finn R."/>
            <person name="Kale V."/>
            <person name="Holt S."/>
            <person name="Cochrane G."/>
            <person name="Meng A."/>
            <person name="Brown T."/>
            <person name="Cohen L."/>
        </authorList>
    </citation>
    <scope>NUCLEOTIDE SEQUENCE</scope>
</reference>
<dbReference type="InterPro" id="IPR003128">
    <property type="entry name" value="Villin_headpiece"/>
</dbReference>
<dbReference type="SMART" id="SM00153">
    <property type="entry name" value="VHP"/>
    <property type="match status" value="1"/>
</dbReference>
<dbReference type="GO" id="GO:0004674">
    <property type="term" value="F:protein serine/threonine kinase activity"/>
    <property type="evidence" value="ECO:0007669"/>
    <property type="project" value="UniProtKB-EC"/>
</dbReference>
<evidence type="ECO:0000256" key="2">
    <source>
        <dbReference type="ARBA" id="ARBA00022741"/>
    </source>
</evidence>
<sequence>MEWELRVETLLTHHIDNMNAIRSPLFDLQGPGTQKPIPARLKVHASTTGLLSIYVELPAGTRAWYAQWVGPVAPKWRVAVDDWADIHWWGRHDAWVASEHAERGVVRVGLQLLFVVPPDGIFPESRFQLVTGAIGTLGSGSFGTVNLATDLGQEDKRRRDVAVKIASERPNDLLVEAGIMHRLSGELGFPELVGLYSRHGEHLLVMERLHRDLESLMRDPDVGRGRLSPDTVIEVGCQCLDRLRCMHSLGILHRDLKPDNMMIAGEGGRTIYLVDFGLSTPYLIQGHPAEPPKPRQQRSGVCGTVRYCSLFAHEGQHSRRSDVESLAFVLIYLAAGNLPWQGSKGSTKQKRYDIMHQMKRNIQLIERHTTCGLKESTLAGALLGIVRHCRTLTFEAEPDYAQLQSDLRKCASEAPRAGQDAADSQVCRLDWISPAGLTPAARNQRFTATSARNTTAAATCTGTVSRARAAESPAVSYDDAFGGLNSPSRTVQQEAFISHTGITVLTLQQLQDEQVWRALNIPPDKREEYLCNAEFEAVFGMAKVSFDKLPRWKRQQKKKLQGLF</sequence>